<comment type="caution">
    <text evidence="1">The sequence shown here is derived from an EMBL/GenBank/DDBJ whole genome shotgun (WGS) entry which is preliminary data.</text>
</comment>
<proteinExistence type="predicted"/>
<evidence type="ECO:0000313" key="2">
    <source>
        <dbReference type="Proteomes" id="UP000663855"/>
    </source>
</evidence>
<evidence type="ECO:0008006" key="3">
    <source>
        <dbReference type="Google" id="ProtNLM"/>
    </source>
</evidence>
<protein>
    <recommendedName>
        <fullName evidence="3">F-box domain-containing protein</fullName>
    </recommendedName>
</protein>
<reference evidence="1" key="1">
    <citation type="submission" date="2021-02" db="EMBL/GenBank/DDBJ databases">
        <authorList>
            <person name="Nowell W R."/>
        </authorList>
    </citation>
    <scope>NUCLEOTIDE SEQUENCE</scope>
</reference>
<dbReference type="AlphaFoldDB" id="A0A815Q6Z0"/>
<name>A0A815Q6Z0_9BILA</name>
<dbReference type="EMBL" id="CAJNOV010011694">
    <property type="protein sequence ID" value="CAF1457881.1"/>
    <property type="molecule type" value="Genomic_DNA"/>
</dbReference>
<organism evidence="1 2">
    <name type="scientific">Rotaria magnacalcarata</name>
    <dbReference type="NCBI Taxonomy" id="392030"/>
    <lineage>
        <taxon>Eukaryota</taxon>
        <taxon>Metazoa</taxon>
        <taxon>Spiralia</taxon>
        <taxon>Gnathifera</taxon>
        <taxon>Rotifera</taxon>
        <taxon>Eurotatoria</taxon>
        <taxon>Bdelloidea</taxon>
        <taxon>Philodinida</taxon>
        <taxon>Philodinidae</taxon>
        <taxon>Rotaria</taxon>
    </lineage>
</organism>
<evidence type="ECO:0000313" key="1">
    <source>
        <dbReference type="EMBL" id="CAF1457881.1"/>
    </source>
</evidence>
<dbReference type="Proteomes" id="UP000663855">
    <property type="component" value="Unassembled WGS sequence"/>
</dbReference>
<sequence>MRLYNSSSMESMEEMRKTMVTTFECLSVDVLFEICAYLSCADILQSFASLNRRFSTMLMQEYLWRIRIDGDSMSISMFNDFCENILKVVKYRVISLRISFNNTIGGWSLVSSALKHYRTMLLQRLHLIDIQPYEFDKLLCNHSIKQLHTLIVDITESNPFNHQFVEGAYLAKERNNWNIGLDYHCFALFTTPYHGTKLQTEFFSEDLQVSSPTQLNPIDLFPKANELFIEGFNGESSHHRLCNPSRSISSLVPWSLLTTIFIDGSDFISAFELEAILRMTYNVDKLRISEDNDILCSAILRDTDNLATRVNQQIKSLDMDGYTVTLSNVRYFCKLISIRLPNLKKLTFSIHDSYDGFGWHSASTRDGQIKSTKSIVNFIRCLTDDLQQLVSLRIFFFDWTFTKTPCFSYLIRRQLHESTIKRPYRLRCASGEIQLWL</sequence>
<accession>A0A815Q6Z0</accession>
<dbReference type="SUPFAM" id="SSF81383">
    <property type="entry name" value="F-box domain"/>
    <property type="match status" value="1"/>
</dbReference>
<gene>
    <name evidence="1" type="ORF">CJN711_LOCUS24943</name>
</gene>
<dbReference type="InterPro" id="IPR036047">
    <property type="entry name" value="F-box-like_dom_sf"/>
</dbReference>